<dbReference type="SMART" id="SM00389">
    <property type="entry name" value="HOX"/>
    <property type="match status" value="1"/>
</dbReference>
<keyword evidence="2 5" id="KW-0238">DNA-binding</keyword>
<dbReference type="InterPro" id="IPR017970">
    <property type="entry name" value="Homeobox_CS"/>
</dbReference>
<reference evidence="9" key="1">
    <citation type="submission" date="2025-08" db="UniProtKB">
        <authorList>
            <consortium name="RefSeq"/>
        </authorList>
    </citation>
    <scope>IDENTIFICATION</scope>
    <source>
        <tissue evidence="9">Muscle</tissue>
    </source>
</reference>
<keyword evidence="8" id="KW-1185">Reference proteome</keyword>
<evidence type="ECO:0000313" key="9">
    <source>
        <dbReference type="RefSeq" id="XP_022238864.1"/>
    </source>
</evidence>
<evidence type="ECO:0000256" key="4">
    <source>
        <dbReference type="ARBA" id="ARBA00023242"/>
    </source>
</evidence>
<dbReference type="PANTHER" id="PTHR24329">
    <property type="entry name" value="HOMEOBOX PROTEIN ARISTALESS"/>
    <property type="match status" value="1"/>
</dbReference>
<name>A0ABM1S5F9_LIMPO</name>
<dbReference type="Pfam" id="PF00046">
    <property type="entry name" value="Homeodomain"/>
    <property type="match status" value="1"/>
</dbReference>
<dbReference type="PROSITE" id="PS50071">
    <property type="entry name" value="HOMEOBOX_2"/>
    <property type="match status" value="1"/>
</dbReference>
<dbReference type="InterPro" id="IPR050649">
    <property type="entry name" value="Paired_Homeobox_TFs"/>
</dbReference>
<comment type="subcellular location">
    <subcellularLocation>
        <location evidence="1 5 6">Nucleus</location>
    </subcellularLocation>
</comment>
<keyword evidence="4 5" id="KW-0539">Nucleus</keyword>
<keyword evidence="3 5" id="KW-0371">Homeobox</keyword>
<dbReference type="Proteomes" id="UP000694941">
    <property type="component" value="Unplaced"/>
</dbReference>
<organism evidence="8 9">
    <name type="scientific">Limulus polyphemus</name>
    <name type="common">Atlantic horseshoe crab</name>
    <dbReference type="NCBI Taxonomy" id="6850"/>
    <lineage>
        <taxon>Eukaryota</taxon>
        <taxon>Metazoa</taxon>
        <taxon>Ecdysozoa</taxon>
        <taxon>Arthropoda</taxon>
        <taxon>Chelicerata</taxon>
        <taxon>Merostomata</taxon>
        <taxon>Xiphosura</taxon>
        <taxon>Limulidae</taxon>
        <taxon>Limulus</taxon>
    </lineage>
</organism>
<accession>A0ABM1S5F9</accession>
<dbReference type="GeneID" id="111085289"/>
<evidence type="ECO:0000259" key="7">
    <source>
        <dbReference type="PROSITE" id="PS50071"/>
    </source>
</evidence>
<proteinExistence type="predicted"/>
<sequence>MKNKCKEVKSLDRNPDIKSCPLTFGIDRILESNKQPTTKETFEKKEKMSLKFENKYRRKGKKGQELYDGKIKTELSARGRTSFSAWQLTELEDVFRVTHYPDVYFREALAAKLQIHESRIQVWFQNRRAKWRRSQKNVPEVSSLSQINQAAMCYPHVTNSTYLGIQRPVVVPRNCLFRFGCYTSKISNFLCFSQTI</sequence>
<dbReference type="Gene3D" id="1.10.10.60">
    <property type="entry name" value="Homeodomain-like"/>
    <property type="match status" value="1"/>
</dbReference>
<evidence type="ECO:0000256" key="3">
    <source>
        <dbReference type="ARBA" id="ARBA00023155"/>
    </source>
</evidence>
<gene>
    <name evidence="9" type="primary">LOC111085289</name>
</gene>
<protein>
    <submittedName>
        <fullName evidence="9">Retinal homeobox protein Rx1-like</fullName>
    </submittedName>
</protein>
<dbReference type="CDD" id="cd00086">
    <property type="entry name" value="homeodomain"/>
    <property type="match status" value="1"/>
</dbReference>
<dbReference type="SUPFAM" id="SSF46689">
    <property type="entry name" value="Homeodomain-like"/>
    <property type="match status" value="1"/>
</dbReference>
<feature type="domain" description="Homeobox" evidence="7">
    <location>
        <begin position="74"/>
        <end position="134"/>
    </location>
</feature>
<dbReference type="PANTHER" id="PTHR24329:SF543">
    <property type="entry name" value="FI01017P-RELATED"/>
    <property type="match status" value="1"/>
</dbReference>
<evidence type="ECO:0000256" key="1">
    <source>
        <dbReference type="ARBA" id="ARBA00004123"/>
    </source>
</evidence>
<evidence type="ECO:0000256" key="5">
    <source>
        <dbReference type="PROSITE-ProRule" id="PRU00108"/>
    </source>
</evidence>
<evidence type="ECO:0000313" key="8">
    <source>
        <dbReference type="Proteomes" id="UP000694941"/>
    </source>
</evidence>
<feature type="DNA-binding region" description="Homeobox" evidence="5">
    <location>
        <begin position="76"/>
        <end position="135"/>
    </location>
</feature>
<dbReference type="InterPro" id="IPR001356">
    <property type="entry name" value="HD"/>
</dbReference>
<evidence type="ECO:0000256" key="6">
    <source>
        <dbReference type="RuleBase" id="RU000682"/>
    </source>
</evidence>
<evidence type="ECO:0000256" key="2">
    <source>
        <dbReference type="ARBA" id="ARBA00023125"/>
    </source>
</evidence>
<dbReference type="RefSeq" id="XP_022238864.1">
    <property type="nucleotide sequence ID" value="XM_022383156.1"/>
</dbReference>
<dbReference type="InterPro" id="IPR009057">
    <property type="entry name" value="Homeodomain-like_sf"/>
</dbReference>
<dbReference type="PROSITE" id="PS00027">
    <property type="entry name" value="HOMEOBOX_1"/>
    <property type="match status" value="1"/>
</dbReference>